<keyword evidence="3" id="KW-1185">Reference proteome</keyword>
<sequence length="123" mass="13942">MLLTHRVRLTPGLQPPEAAEDGDHERGKDEACGPVVPVRQEQHHAVHGEVHEEEEPLPRPNDELPLRAERPPPRAHRRRVCVGRRRRRRPSGALELRLLSPTRARPCPPCLSAHIGRSCRCVL</sequence>
<name>A0A0M0JDP5_9EUKA</name>
<feature type="compositionally biased region" description="Basic and acidic residues" evidence="1">
    <location>
        <begin position="21"/>
        <end position="31"/>
    </location>
</feature>
<dbReference type="EMBL" id="JWZX01003064">
    <property type="protein sequence ID" value="KOO24701.1"/>
    <property type="molecule type" value="Genomic_DNA"/>
</dbReference>
<evidence type="ECO:0000313" key="2">
    <source>
        <dbReference type="EMBL" id="KOO24701.1"/>
    </source>
</evidence>
<dbReference type="AlphaFoldDB" id="A0A0M0JDP5"/>
<gene>
    <name evidence="2" type="ORF">Ctob_008937</name>
</gene>
<accession>A0A0M0JDP5</accession>
<comment type="caution">
    <text evidence="2">The sequence shown here is derived from an EMBL/GenBank/DDBJ whole genome shotgun (WGS) entry which is preliminary data.</text>
</comment>
<feature type="compositionally biased region" description="Basic and acidic residues" evidence="1">
    <location>
        <begin position="45"/>
        <end position="72"/>
    </location>
</feature>
<proteinExistence type="predicted"/>
<evidence type="ECO:0000313" key="3">
    <source>
        <dbReference type="Proteomes" id="UP000037460"/>
    </source>
</evidence>
<evidence type="ECO:0000256" key="1">
    <source>
        <dbReference type="SAM" id="MobiDB-lite"/>
    </source>
</evidence>
<protein>
    <submittedName>
        <fullName evidence="2">Uncharacterized protein</fullName>
    </submittedName>
</protein>
<organism evidence="2 3">
    <name type="scientific">Chrysochromulina tobinii</name>
    <dbReference type="NCBI Taxonomy" id="1460289"/>
    <lineage>
        <taxon>Eukaryota</taxon>
        <taxon>Haptista</taxon>
        <taxon>Haptophyta</taxon>
        <taxon>Prymnesiophyceae</taxon>
        <taxon>Prymnesiales</taxon>
        <taxon>Chrysochromulinaceae</taxon>
        <taxon>Chrysochromulina</taxon>
    </lineage>
</organism>
<reference evidence="3" key="1">
    <citation type="journal article" date="2015" name="PLoS Genet.">
        <title>Genome Sequence and Transcriptome Analyses of Chrysochromulina tobin: Metabolic Tools for Enhanced Algal Fitness in the Prominent Order Prymnesiales (Haptophyceae).</title>
        <authorList>
            <person name="Hovde B.T."/>
            <person name="Deodato C.R."/>
            <person name="Hunsperger H.M."/>
            <person name="Ryken S.A."/>
            <person name="Yost W."/>
            <person name="Jha R.K."/>
            <person name="Patterson J."/>
            <person name="Monnat R.J. Jr."/>
            <person name="Barlow S.B."/>
            <person name="Starkenburg S.R."/>
            <person name="Cattolico R.A."/>
        </authorList>
    </citation>
    <scope>NUCLEOTIDE SEQUENCE</scope>
    <source>
        <strain evidence="3">CCMP291</strain>
    </source>
</reference>
<feature type="compositionally biased region" description="Basic residues" evidence="1">
    <location>
        <begin position="73"/>
        <end position="90"/>
    </location>
</feature>
<feature type="region of interest" description="Disordered" evidence="1">
    <location>
        <begin position="1"/>
        <end position="31"/>
    </location>
</feature>
<dbReference type="Proteomes" id="UP000037460">
    <property type="component" value="Unassembled WGS sequence"/>
</dbReference>
<feature type="region of interest" description="Disordered" evidence="1">
    <location>
        <begin position="45"/>
        <end position="93"/>
    </location>
</feature>